<dbReference type="AlphaFoldDB" id="A0A1M6ETS8"/>
<dbReference type="Pfam" id="PF15542">
    <property type="entry name" value="Ntox50"/>
    <property type="match status" value="1"/>
</dbReference>
<feature type="compositionally biased region" description="Basic and acidic residues" evidence="1">
    <location>
        <begin position="203"/>
        <end position="223"/>
    </location>
</feature>
<dbReference type="Gene3D" id="3.40.1350.120">
    <property type="match status" value="1"/>
</dbReference>
<evidence type="ECO:0000256" key="1">
    <source>
        <dbReference type="SAM" id="MobiDB-lite"/>
    </source>
</evidence>
<protein>
    <submittedName>
        <fullName evidence="4">Toxin 50</fullName>
    </submittedName>
</protein>
<dbReference type="RefSeq" id="WP_072985518.1">
    <property type="nucleotide sequence ID" value="NZ_FQZB01000005.1"/>
</dbReference>
<dbReference type="InterPro" id="IPR040559">
    <property type="entry name" value="CdiA_C"/>
</dbReference>
<dbReference type="InterPro" id="IPR033806">
    <property type="entry name" value="CDI_toxin_Bp1026b-like"/>
</dbReference>
<evidence type="ECO:0000259" key="3">
    <source>
        <dbReference type="Pfam" id="PF18451"/>
    </source>
</evidence>
<dbReference type="EMBL" id="FQZB01000005">
    <property type="protein sequence ID" value="SHI88924.1"/>
    <property type="molecule type" value="Genomic_DNA"/>
</dbReference>
<dbReference type="CDD" id="cd13442">
    <property type="entry name" value="CDI_toxin_Bp1026b-like"/>
    <property type="match status" value="1"/>
</dbReference>
<feature type="compositionally biased region" description="Basic and acidic residues" evidence="1">
    <location>
        <begin position="171"/>
        <end position="196"/>
    </location>
</feature>
<dbReference type="STRING" id="1121302.SAMN02745163_00944"/>
<keyword evidence="5" id="KW-1185">Reference proteome</keyword>
<evidence type="ECO:0000259" key="2">
    <source>
        <dbReference type="Pfam" id="PF15542"/>
    </source>
</evidence>
<dbReference type="Pfam" id="PF18451">
    <property type="entry name" value="CdiA_C"/>
    <property type="match status" value="1"/>
</dbReference>
<dbReference type="InterPro" id="IPR029100">
    <property type="entry name" value="Ntox50"/>
</dbReference>
<feature type="region of interest" description="Disordered" evidence="1">
    <location>
        <begin position="170"/>
        <end position="223"/>
    </location>
</feature>
<name>A0A1M6ETS8_9CLOT</name>
<proteinExistence type="predicted"/>
<accession>A0A1M6ETS8</accession>
<evidence type="ECO:0000313" key="5">
    <source>
        <dbReference type="Proteomes" id="UP000184310"/>
    </source>
</evidence>
<dbReference type="Proteomes" id="UP000184310">
    <property type="component" value="Unassembled WGS sequence"/>
</dbReference>
<organism evidence="4 5">
    <name type="scientific">Clostridium cavendishii DSM 21758</name>
    <dbReference type="NCBI Taxonomy" id="1121302"/>
    <lineage>
        <taxon>Bacteria</taxon>
        <taxon>Bacillati</taxon>
        <taxon>Bacillota</taxon>
        <taxon>Clostridia</taxon>
        <taxon>Eubacteriales</taxon>
        <taxon>Clostridiaceae</taxon>
        <taxon>Clostridium</taxon>
    </lineage>
</organism>
<evidence type="ECO:0000313" key="4">
    <source>
        <dbReference type="EMBL" id="SHI88924.1"/>
    </source>
</evidence>
<sequence>MNKFQEWVQNSQTIMPKDTLAPRQIPVKNISTNAISLQDIEDSIINGGCSITEEVQENIKATTDSLTAQRYINGRAVVINQSLKDANIKGTKVYESDIVKGITRSLLTEDAEFLLDYYAGTGCKINDYTELVDFEDTIGQYYDTSTKTFEDTSMGVIIYGVNGAHIVPVKAESKSGENENKKTKTTEPSLKKDGKPKGNYQKETSRGIKRQNETADTFAKEGYDTEMLDEVAGGNGHGIEKDTNPDFLIEEEPFDCYSPDKNTSFNNVCKEIAKKLRKQAYRIVLNLDDYNPEMTEELISTIVRKAKPNGDLKRLIELFIVKDGKIKRVFLR</sequence>
<reference evidence="4 5" key="1">
    <citation type="submission" date="2016-11" db="EMBL/GenBank/DDBJ databases">
        <authorList>
            <person name="Jaros S."/>
            <person name="Januszkiewicz K."/>
            <person name="Wedrychowicz H."/>
        </authorList>
    </citation>
    <scope>NUCLEOTIDE SEQUENCE [LARGE SCALE GENOMIC DNA]</scope>
    <source>
        <strain evidence="4 5">DSM 21758</strain>
    </source>
</reference>
<feature type="domain" description="tRNA nuclease CdiA C-terminal" evidence="3">
    <location>
        <begin position="244"/>
        <end position="326"/>
    </location>
</feature>
<dbReference type="GO" id="GO:0004549">
    <property type="term" value="F:tRNA-specific ribonuclease activity"/>
    <property type="evidence" value="ECO:0007669"/>
    <property type="project" value="InterPro"/>
</dbReference>
<gene>
    <name evidence="4" type="ORF">SAMN02745163_00944</name>
</gene>
<feature type="domain" description="Bacterial toxin 50" evidence="2">
    <location>
        <begin position="85"/>
        <end position="168"/>
    </location>
</feature>